<accession>A0A2T6ABD3</accession>
<keyword evidence="4 7" id="KW-0808">Transferase</keyword>
<keyword evidence="2" id="KW-1003">Cell membrane</keyword>
<dbReference type="PANTHER" id="PTHR43646:SF2">
    <property type="entry name" value="GLYCOSYLTRANSFERASE 2-LIKE DOMAIN-CONTAINING PROTEIN"/>
    <property type="match status" value="1"/>
</dbReference>
<reference evidence="7 8" key="1">
    <citation type="submission" date="2018-04" db="EMBL/GenBank/DDBJ databases">
        <title>Genomic Encyclopedia of Archaeal and Bacterial Type Strains, Phase II (KMG-II): from individual species to whole genera.</title>
        <authorList>
            <person name="Goeker M."/>
        </authorList>
    </citation>
    <scope>NUCLEOTIDE SEQUENCE [LARGE SCALE GENOMIC DNA]</scope>
    <source>
        <strain evidence="7 8">DSM 29329</strain>
    </source>
</reference>
<dbReference type="GO" id="GO:0016757">
    <property type="term" value="F:glycosyltransferase activity"/>
    <property type="evidence" value="ECO:0007669"/>
    <property type="project" value="UniProtKB-KW"/>
</dbReference>
<dbReference type="SUPFAM" id="SSF53448">
    <property type="entry name" value="Nucleotide-diphospho-sugar transferases"/>
    <property type="match status" value="1"/>
</dbReference>
<keyword evidence="8" id="KW-1185">Reference proteome</keyword>
<protein>
    <submittedName>
        <fullName evidence="7">RSAM/selenodomain-associated transferase 2</fullName>
    </submittedName>
</protein>
<proteinExistence type="predicted"/>
<keyword evidence="3" id="KW-0328">Glycosyltransferase</keyword>
<evidence type="ECO:0000256" key="3">
    <source>
        <dbReference type="ARBA" id="ARBA00022676"/>
    </source>
</evidence>
<dbReference type="Pfam" id="PF00535">
    <property type="entry name" value="Glycos_transf_2"/>
    <property type="match status" value="1"/>
</dbReference>
<dbReference type="EMBL" id="QBKN01000032">
    <property type="protein sequence ID" value="PTX41119.1"/>
    <property type="molecule type" value="Genomic_DNA"/>
</dbReference>
<evidence type="ECO:0000256" key="4">
    <source>
        <dbReference type="ARBA" id="ARBA00022679"/>
    </source>
</evidence>
<evidence type="ECO:0000256" key="1">
    <source>
        <dbReference type="ARBA" id="ARBA00004236"/>
    </source>
</evidence>
<comment type="subcellular location">
    <subcellularLocation>
        <location evidence="1">Cell membrane</location>
    </subcellularLocation>
</comment>
<dbReference type="InterPro" id="IPR001173">
    <property type="entry name" value="Glyco_trans_2-like"/>
</dbReference>
<dbReference type="Proteomes" id="UP000244069">
    <property type="component" value="Unassembled WGS sequence"/>
</dbReference>
<dbReference type="InterPro" id="IPR026461">
    <property type="entry name" value="Trfase_2_rSAM/seldom_assoc"/>
</dbReference>
<dbReference type="AlphaFoldDB" id="A0A2T6ABD3"/>
<feature type="domain" description="Glycosyltransferase 2-like" evidence="6">
    <location>
        <begin position="9"/>
        <end position="100"/>
    </location>
</feature>
<evidence type="ECO:0000313" key="7">
    <source>
        <dbReference type="EMBL" id="PTX41119.1"/>
    </source>
</evidence>
<dbReference type="RefSeq" id="WP_107978441.1">
    <property type="nucleotide sequence ID" value="NZ_BMEZ01000030.1"/>
</dbReference>
<keyword evidence="5" id="KW-0472">Membrane</keyword>
<dbReference type="InterPro" id="IPR029044">
    <property type="entry name" value="Nucleotide-diphossugar_trans"/>
</dbReference>
<organism evidence="7 8">
    <name type="scientific">Allosediminivita pacifica</name>
    <dbReference type="NCBI Taxonomy" id="1267769"/>
    <lineage>
        <taxon>Bacteria</taxon>
        <taxon>Pseudomonadati</taxon>
        <taxon>Pseudomonadota</taxon>
        <taxon>Alphaproteobacteria</taxon>
        <taxon>Rhodobacterales</taxon>
        <taxon>Paracoccaceae</taxon>
        <taxon>Allosediminivita</taxon>
    </lineage>
</organism>
<comment type="caution">
    <text evidence="7">The sequence shown here is derived from an EMBL/GenBank/DDBJ whole genome shotgun (WGS) entry which is preliminary data.</text>
</comment>
<sequence>MPRTRAPISVIIPTLNAETVLPVALNALFEGLSAGLIRSLVVSDGGSRDRTLDIAEEAGARIVTGAPSRGGQLCRGVAAAADAEWLLVLHADTVLPPRWSDEVDGVLDAPGAWYWRLRFDADGMAPRAVAGWANLRSRLFNLPYGDQGLLIDRATYEAAGGYPDIPLMEDVALARRLGRSLRPLQGVATTSAEKYRRQGWLRRGGRNLSTLTGYLAGRDPERLAARYRR</sequence>
<name>A0A2T6ABD3_9RHOB</name>
<evidence type="ECO:0000259" key="6">
    <source>
        <dbReference type="Pfam" id="PF00535"/>
    </source>
</evidence>
<dbReference type="CDD" id="cd02522">
    <property type="entry name" value="GT_2_like_a"/>
    <property type="match status" value="1"/>
</dbReference>
<evidence type="ECO:0000256" key="5">
    <source>
        <dbReference type="ARBA" id="ARBA00023136"/>
    </source>
</evidence>
<gene>
    <name evidence="7" type="ORF">C8N44_13224</name>
</gene>
<dbReference type="Gene3D" id="3.90.550.10">
    <property type="entry name" value="Spore Coat Polysaccharide Biosynthesis Protein SpsA, Chain A"/>
    <property type="match status" value="1"/>
</dbReference>
<dbReference type="PANTHER" id="PTHR43646">
    <property type="entry name" value="GLYCOSYLTRANSFERASE"/>
    <property type="match status" value="1"/>
</dbReference>
<evidence type="ECO:0000256" key="2">
    <source>
        <dbReference type="ARBA" id="ARBA00022475"/>
    </source>
</evidence>
<evidence type="ECO:0000313" key="8">
    <source>
        <dbReference type="Proteomes" id="UP000244069"/>
    </source>
</evidence>
<dbReference type="GO" id="GO:0005886">
    <property type="term" value="C:plasma membrane"/>
    <property type="evidence" value="ECO:0007669"/>
    <property type="project" value="UniProtKB-SubCell"/>
</dbReference>
<dbReference type="OrthoDB" id="5291101at2"/>